<dbReference type="PANTHER" id="PTHR42912:SF80">
    <property type="entry name" value="METHYLTRANSFERASE DOMAIN-CONTAINING PROTEIN"/>
    <property type="match status" value="1"/>
</dbReference>
<dbReference type="AlphaFoldDB" id="A0A9X2L2E5"/>
<accession>A0A9X2L2E5</accession>
<dbReference type="InterPro" id="IPR029063">
    <property type="entry name" value="SAM-dependent_MTases_sf"/>
</dbReference>
<organism evidence="2 3">
    <name type="scientific">Gracilimonas sediminicola</name>
    <dbReference type="NCBI Taxonomy" id="2952158"/>
    <lineage>
        <taxon>Bacteria</taxon>
        <taxon>Pseudomonadati</taxon>
        <taxon>Balneolota</taxon>
        <taxon>Balneolia</taxon>
        <taxon>Balneolales</taxon>
        <taxon>Balneolaceae</taxon>
        <taxon>Gracilimonas</taxon>
    </lineage>
</organism>
<evidence type="ECO:0000259" key="1">
    <source>
        <dbReference type="Pfam" id="PF08241"/>
    </source>
</evidence>
<gene>
    <name evidence="2" type="ORF">NM125_05735</name>
</gene>
<feature type="domain" description="Methyltransferase type 11" evidence="1">
    <location>
        <begin position="51"/>
        <end position="148"/>
    </location>
</feature>
<dbReference type="EMBL" id="JANDBC010000001">
    <property type="protein sequence ID" value="MCP9291076.1"/>
    <property type="molecule type" value="Genomic_DNA"/>
</dbReference>
<dbReference type="Pfam" id="PF08241">
    <property type="entry name" value="Methyltransf_11"/>
    <property type="match status" value="1"/>
</dbReference>
<dbReference type="PANTHER" id="PTHR42912">
    <property type="entry name" value="METHYLTRANSFERASE"/>
    <property type="match status" value="1"/>
</dbReference>
<keyword evidence="2" id="KW-0808">Transferase</keyword>
<evidence type="ECO:0000313" key="2">
    <source>
        <dbReference type="EMBL" id="MCP9291076.1"/>
    </source>
</evidence>
<keyword evidence="2" id="KW-0489">Methyltransferase</keyword>
<dbReference type="Proteomes" id="UP001139125">
    <property type="component" value="Unassembled WGS sequence"/>
</dbReference>
<sequence length="216" mass="25211">MANRTELSKDETAESYDALASKYDVRWKGYLENTHQKLLGQLRIHPSDRVLDISAGTGYLAKYIQQNDWEFGEFVLNDVSSEMLGKAQEKVGSDDRYRFTGYSAEQMSFETNSFDRVISMNAFHNYPNQEAVIQEVYRVLKPGGMFYLLDWNKEGLFRVVNYWIDKLTSETIQTVSVDDAEALLSSLHFNIKNKQTWHYRYWNLFLITVNKPEQGK</sequence>
<reference evidence="2" key="1">
    <citation type="submission" date="2022-06" db="EMBL/GenBank/DDBJ databases">
        <title>Gracilimonas sp. CAU 1638 isolated from sea sediment.</title>
        <authorList>
            <person name="Kim W."/>
        </authorList>
    </citation>
    <scope>NUCLEOTIDE SEQUENCE</scope>
    <source>
        <strain evidence="2">CAU 1638</strain>
    </source>
</reference>
<comment type="caution">
    <text evidence="2">The sequence shown here is derived from an EMBL/GenBank/DDBJ whole genome shotgun (WGS) entry which is preliminary data.</text>
</comment>
<evidence type="ECO:0000313" key="3">
    <source>
        <dbReference type="Proteomes" id="UP001139125"/>
    </source>
</evidence>
<dbReference type="InterPro" id="IPR013216">
    <property type="entry name" value="Methyltransf_11"/>
</dbReference>
<dbReference type="CDD" id="cd02440">
    <property type="entry name" value="AdoMet_MTases"/>
    <property type="match status" value="1"/>
</dbReference>
<dbReference type="RefSeq" id="WP_255133703.1">
    <property type="nucleotide sequence ID" value="NZ_JANDBC010000001.1"/>
</dbReference>
<proteinExistence type="predicted"/>
<keyword evidence="3" id="KW-1185">Reference proteome</keyword>
<dbReference type="GO" id="GO:0032259">
    <property type="term" value="P:methylation"/>
    <property type="evidence" value="ECO:0007669"/>
    <property type="project" value="UniProtKB-KW"/>
</dbReference>
<dbReference type="Gene3D" id="3.40.50.150">
    <property type="entry name" value="Vaccinia Virus protein VP39"/>
    <property type="match status" value="1"/>
</dbReference>
<name>A0A9X2L2E5_9BACT</name>
<protein>
    <submittedName>
        <fullName evidence="2">Methyltransferase domain-containing protein</fullName>
    </submittedName>
</protein>
<dbReference type="SUPFAM" id="SSF53335">
    <property type="entry name" value="S-adenosyl-L-methionine-dependent methyltransferases"/>
    <property type="match status" value="1"/>
</dbReference>
<dbReference type="InterPro" id="IPR050508">
    <property type="entry name" value="Methyltransf_Superfamily"/>
</dbReference>
<dbReference type="GO" id="GO:0008757">
    <property type="term" value="F:S-adenosylmethionine-dependent methyltransferase activity"/>
    <property type="evidence" value="ECO:0007669"/>
    <property type="project" value="InterPro"/>
</dbReference>